<evidence type="ECO:0000256" key="1">
    <source>
        <dbReference type="ARBA" id="ARBA00004651"/>
    </source>
</evidence>
<evidence type="ECO:0000256" key="5">
    <source>
        <dbReference type="ARBA" id="ARBA00022692"/>
    </source>
</evidence>
<evidence type="ECO:0000256" key="10">
    <source>
        <dbReference type="SAM" id="Phobius"/>
    </source>
</evidence>
<dbReference type="EC" id="3.1.4.52" evidence="2"/>
<dbReference type="Pfam" id="PF12792">
    <property type="entry name" value="CSS-motif"/>
    <property type="match status" value="1"/>
</dbReference>
<evidence type="ECO:0000256" key="2">
    <source>
        <dbReference type="ARBA" id="ARBA00012282"/>
    </source>
</evidence>
<evidence type="ECO:0000313" key="12">
    <source>
        <dbReference type="EMBL" id="AXT48932.1"/>
    </source>
</evidence>
<keyword evidence="7 10" id="KW-1133">Transmembrane helix</keyword>
<feature type="domain" description="EAL" evidence="11">
    <location>
        <begin position="329"/>
        <end position="581"/>
    </location>
</feature>
<feature type="transmembrane region" description="Helical" evidence="10">
    <location>
        <begin position="304"/>
        <end position="326"/>
    </location>
</feature>
<evidence type="ECO:0000256" key="9">
    <source>
        <dbReference type="ARBA" id="ARBA00034290"/>
    </source>
</evidence>
<keyword evidence="4" id="KW-0973">c-di-GMP</keyword>
<evidence type="ECO:0000256" key="7">
    <source>
        <dbReference type="ARBA" id="ARBA00022989"/>
    </source>
</evidence>
<accession>A0AAD0RUP4</accession>
<name>A0AAD0RUP4_9NEIS</name>
<protein>
    <recommendedName>
        <fullName evidence="2">cyclic-guanylate-specific phosphodiesterase</fullName>
        <ecNumber evidence="2">3.1.4.52</ecNumber>
    </recommendedName>
</protein>
<dbReference type="SMART" id="SM00052">
    <property type="entry name" value="EAL"/>
    <property type="match status" value="1"/>
</dbReference>
<dbReference type="PROSITE" id="PS50883">
    <property type="entry name" value="EAL"/>
    <property type="match status" value="1"/>
</dbReference>
<keyword evidence="6" id="KW-0378">Hydrolase</keyword>
<gene>
    <name evidence="12" type="ORF">D1345_23440</name>
</gene>
<dbReference type="GO" id="GO:0071111">
    <property type="term" value="F:cyclic-guanylate-specific phosphodiesterase activity"/>
    <property type="evidence" value="ECO:0007669"/>
    <property type="project" value="UniProtKB-EC"/>
</dbReference>
<reference evidence="12 13" key="1">
    <citation type="submission" date="2018-08" db="EMBL/GenBank/DDBJ databases">
        <title>Complete genome sequence of JP2-74.</title>
        <authorList>
            <person name="Wu L."/>
        </authorList>
    </citation>
    <scope>NUCLEOTIDE SEQUENCE [LARGE SCALE GENOMIC DNA]</scope>
    <source>
        <strain evidence="12 13">JP2-74</strain>
    </source>
</reference>
<comment type="subcellular location">
    <subcellularLocation>
        <location evidence="1">Cell membrane</location>
        <topology evidence="1">Multi-pass membrane protein</topology>
    </subcellularLocation>
</comment>
<sequence length="591" mass="65198">MAAGHAPRGNARSSLILAVPVHPCCSRQRQPCRGLARVLMAGRRAASCHLVTPGNNVFCRHRFRHLISRGNQFRGSLNAAEWALVLLVAVLPAAIGLPLTWNRYQLDVQAQLQSAAGRAVNSVDRVFGQVDRSLREAAPLAGLPCAQARGKLVSLAAFDPYIRSLGLLDGRRLYCTSVLGAQDTVLPFTPSAPQQLIHRQGSGPLYPKRPFLMRSLLRERGQGIVASVELAYFSPLLPWQADDGHSGSLLVLNHKEAVQSTLPGVAEVPGSAVLRVIAASRHYPLAVHSWVDSEYLWRGASARLLRALLLLLPVGVVGAALLLGYLRKRGSVSGEILLALRNQEFLPYYQPVFDACGHRCMGVEVLLRWQHPRQGLAPPDLFIPVAEASGMIIQITRYLMRRVAADMESLSLPDCFFVALNLSPSHLQHAQLVEDCQAFLQHFSKTPPRLVLEVTEREPIRVTPQSQQVMAELRRMRVQIAIDDFGTGHSSLAELNRIHADHLKIDRVFVAAIGSDSIANRILEMIIDLAKQLRISMVAEGVETEQQRAYLQQSGVHYLQGYLLARPMPLEQLRDFLWGRRASLAEGQAAP</sequence>
<keyword evidence="5 10" id="KW-0812">Transmembrane</keyword>
<dbReference type="PANTHER" id="PTHR33121">
    <property type="entry name" value="CYCLIC DI-GMP PHOSPHODIESTERASE PDEF"/>
    <property type="match status" value="1"/>
</dbReference>
<feature type="transmembrane region" description="Helical" evidence="10">
    <location>
        <begin position="82"/>
        <end position="101"/>
    </location>
</feature>
<dbReference type="InterPro" id="IPR001633">
    <property type="entry name" value="EAL_dom"/>
</dbReference>
<dbReference type="GO" id="GO:0005886">
    <property type="term" value="C:plasma membrane"/>
    <property type="evidence" value="ECO:0007669"/>
    <property type="project" value="UniProtKB-SubCell"/>
</dbReference>
<evidence type="ECO:0000256" key="4">
    <source>
        <dbReference type="ARBA" id="ARBA00022636"/>
    </source>
</evidence>
<dbReference type="CDD" id="cd01948">
    <property type="entry name" value="EAL"/>
    <property type="match status" value="1"/>
</dbReference>
<dbReference type="Pfam" id="PF00563">
    <property type="entry name" value="EAL"/>
    <property type="match status" value="1"/>
</dbReference>
<evidence type="ECO:0000256" key="6">
    <source>
        <dbReference type="ARBA" id="ARBA00022801"/>
    </source>
</evidence>
<evidence type="ECO:0000256" key="3">
    <source>
        <dbReference type="ARBA" id="ARBA00022475"/>
    </source>
</evidence>
<evidence type="ECO:0000256" key="8">
    <source>
        <dbReference type="ARBA" id="ARBA00023136"/>
    </source>
</evidence>
<dbReference type="Gene3D" id="3.20.20.450">
    <property type="entry name" value="EAL domain"/>
    <property type="match status" value="1"/>
</dbReference>
<keyword evidence="8 10" id="KW-0472">Membrane</keyword>
<evidence type="ECO:0000313" key="13">
    <source>
        <dbReference type="Proteomes" id="UP000259465"/>
    </source>
</evidence>
<dbReference type="AlphaFoldDB" id="A0AAD0RUP4"/>
<dbReference type="InterPro" id="IPR035919">
    <property type="entry name" value="EAL_sf"/>
</dbReference>
<dbReference type="PANTHER" id="PTHR33121:SF80">
    <property type="entry name" value="CYCLIC DI-GMP PHOSPHODIESTERASE PDEL"/>
    <property type="match status" value="1"/>
</dbReference>
<dbReference type="KEGG" id="crz:D1345_23440"/>
<organism evidence="12 13">
    <name type="scientific">Chromobacterium rhizoryzae</name>
    <dbReference type="NCBI Taxonomy" id="1778675"/>
    <lineage>
        <taxon>Bacteria</taxon>
        <taxon>Pseudomonadati</taxon>
        <taxon>Pseudomonadota</taxon>
        <taxon>Betaproteobacteria</taxon>
        <taxon>Neisseriales</taxon>
        <taxon>Chromobacteriaceae</taxon>
        <taxon>Chromobacterium</taxon>
    </lineage>
</organism>
<evidence type="ECO:0000259" key="11">
    <source>
        <dbReference type="PROSITE" id="PS50883"/>
    </source>
</evidence>
<keyword evidence="13" id="KW-1185">Reference proteome</keyword>
<dbReference type="Proteomes" id="UP000259465">
    <property type="component" value="Chromosome"/>
</dbReference>
<dbReference type="EMBL" id="CP031968">
    <property type="protein sequence ID" value="AXT48932.1"/>
    <property type="molecule type" value="Genomic_DNA"/>
</dbReference>
<dbReference type="SUPFAM" id="SSF141868">
    <property type="entry name" value="EAL domain-like"/>
    <property type="match status" value="1"/>
</dbReference>
<proteinExistence type="predicted"/>
<dbReference type="InterPro" id="IPR050706">
    <property type="entry name" value="Cyclic-di-GMP_PDE-like"/>
</dbReference>
<comment type="catalytic activity">
    <reaction evidence="9">
        <text>3',3'-c-di-GMP + H2O = 5'-phosphoguanylyl(3'-&gt;5')guanosine + H(+)</text>
        <dbReference type="Rhea" id="RHEA:24902"/>
        <dbReference type="ChEBI" id="CHEBI:15377"/>
        <dbReference type="ChEBI" id="CHEBI:15378"/>
        <dbReference type="ChEBI" id="CHEBI:58754"/>
        <dbReference type="ChEBI" id="CHEBI:58805"/>
        <dbReference type="EC" id="3.1.4.52"/>
    </reaction>
</comment>
<dbReference type="InterPro" id="IPR024744">
    <property type="entry name" value="CSS-motif_dom"/>
</dbReference>
<keyword evidence="3" id="KW-1003">Cell membrane</keyword>